<keyword evidence="7 11" id="KW-1133">Transmembrane helix</keyword>
<feature type="transmembrane region" description="Helical" evidence="11">
    <location>
        <begin position="253"/>
        <end position="270"/>
    </location>
</feature>
<dbReference type="Gene3D" id="3.30.2010.10">
    <property type="entry name" value="Metalloproteases ('zincins'), catalytic domain"/>
    <property type="match status" value="1"/>
</dbReference>
<evidence type="ECO:0000256" key="11">
    <source>
        <dbReference type="SAM" id="Phobius"/>
    </source>
</evidence>
<keyword evidence="1" id="KW-1003">Cell membrane</keyword>
<feature type="transmembrane region" description="Helical" evidence="11">
    <location>
        <begin position="65"/>
        <end position="85"/>
    </location>
</feature>
<evidence type="ECO:0000256" key="4">
    <source>
        <dbReference type="ARBA" id="ARBA00022723"/>
    </source>
</evidence>
<evidence type="ECO:0000256" key="1">
    <source>
        <dbReference type="ARBA" id="ARBA00022475"/>
    </source>
</evidence>
<evidence type="ECO:0000256" key="6">
    <source>
        <dbReference type="ARBA" id="ARBA00022833"/>
    </source>
</evidence>
<protein>
    <recommendedName>
        <fullName evidence="12">Peptidase M48 domain-containing protein</fullName>
    </recommendedName>
</protein>
<keyword evidence="8 10" id="KW-0482">Metalloprotease</keyword>
<evidence type="ECO:0000256" key="10">
    <source>
        <dbReference type="RuleBase" id="RU003983"/>
    </source>
</evidence>
<evidence type="ECO:0000256" key="8">
    <source>
        <dbReference type="ARBA" id="ARBA00023049"/>
    </source>
</evidence>
<comment type="similarity">
    <text evidence="10">Belongs to the peptidase M48 family.</text>
</comment>
<accession>A0A7V0LU52</accession>
<dbReference type="GO" id="GO:0006508">
    <property type="term" value="P:proteolysis"/>
    <property type="evidence" value="ECO:0007669"/>
    <property type="project" value="UniProtKB-KW"/>
</dbReference>
<feature type="domain" description="Peptidase M48" evidence="12">
    <location>
        <begin position="131"/>
        <end position="363"/>
    </location>
</feature>
<dbReference type="Pfam" id="PF01435">
    <property type="entry name" value="Peptidase_M48"/>
    <property type="match status" value="1"/>
</dbReference>
<dbReference type="GO" id="GO:0004222">
    <property type="term" value="F:metalloendopeptidase activity"/>
    <property type="evidence" value="ECO:0007669"/>
    <property type="project" value="InterPro"/>
</dbReference>
<evidence type="ECO:0000313" key="13">
    <source>
        <dbReference type="EMBL" id="HDL59991.1"/>
    </source>
</evidence>
<reference evidence="13" key="1">
    <citation type="journal article" date="2020" name="mSystems">
        <title>Genome- and Community-Level Interaction Insights into Carbon Utilization and Element Cycling Functions of Hydrothermarchaeota in Hydrothermal Sediment.</title>
        <authorList>
            <person name="Zhou Z."/>
            <person name="Liu Y."/>
            <person name="Xu W."/>
            <person name="Pan J."/>
            <person name="Luo Z.H."/>
            <person name="Li M."/>
        </authorList>
    </citation>
    <scope>NUCLEOTIDE SEQUENCE [LARGE SCALE GENOMIC DNA]</scope>
    <source>
        <strain evidence="13">HyVt-28</strain>
    </source>
</reference>
<name>A0A7V0LU52_UNCW3</name>
<sequence>MKKSEMKEEEKTIGNITVEINEDAYRGVNMLKAELSAKKGKALTWDEFFELQLNMERKKKDLTSWLYTLGIFVAVTFILMFPFFIGAPLAAMAMLPVFILIGLIVAFFSAYVLTSWTLRGIKPFENAPPEILKSFKELSRKAGLEKQPELMIAETPEINAMAYVCLSGDRVCVTKGLMNAYQNENIAEDELNAILGHEIGHIKNRDCLKWSFVLSWVSIFDMIGTVCIIVGTAVSGIGVALEVGSSREEGGGIGMVMGIFGWVLLISGFIQKIIAKIASILAFHLSRKQEHAADMTGAELTSPEKMANALQRIKTLNKELVAKELAALPYADRWQLQPRNPSRIDKLFDTHPPMERRETELRTISKFL</sequence>
<keyword evidence="9 11" id="KW-0472">Membrane</keyword>
<dbReference type="PANTHER" id="PTHR43221">
    <property type="entry name" value="PROTEASE HTPX"/>
    <property type="match status" value="1"/>
</dbReference>
<gene>
    <name evidence="13" type="ORF">ENH14_00885</name>
</gene>
<dbReference type="InterPro" id="IPR050083">
    <property type="entry name" value="HtpX_protease"/>
</dbReference>
<evidence type="ECO:0000256" key="7">
    <source>
        <dbReference type="ARBA" id="ARBA00022989"/>
    </source>
</evidence>
<feature type="transmembrane region" description="Helical" evidence="11">
    <location>
        <begin position="213"/>
        <end position="241"/>
    </location>
</feature>
<keyword evidence="6 10" id="KW-0862">Zinc</keyword>
<dbReference type="AlphaFoldDB" id="A0A7V0LU52"/>
<keyword evidence="3 11" id="KW-0812">Transmembrane</keyword>
<evidence type="ECO:0000256" key="2">
    <source>
        <dbReference type="ARBA" id="ARBA00022670"/>
    </source>
</evidence>
<feature type="transmembrane region" description="Helical" evidence="11">
    <location>
        <begin position="91"/>
        <end position="113"/>
    </location>
</feature>
<dbReference type="InterPro" id="IPR001915">
    <property type="entry name" value="Peptidase_M48"/>
</dbReference>
<comment type="cofactor">
    <cofactor evidence="10">
        <name>Zn(2+)</name>
        <dbReference type="ChEBI" id="CHEBI:29105"/>
    </cofactor>
    <text evidence="10">Binds 1 zinc ion per subunit.</text>
</comment>
<keyword evidence="5 10" id="KW-0378">Hydrolase</keyword>
<evidence type="ECO:0000256" key="5">
    <source>
        <dbReference type="ARBA" id="ARBA00022801"/>
    </source>
</evidence>
<evidence type="ECO:0000256" key="9">
    <source>
        <dbReference type="ARBA" id="ARBA00023136"/>
    </source>
</evidence>
<organism evidence="13">
    <name type="scientific">candidate division WOR-3 bacterium</name>
    <dbReference type="NCBI Taxonomy" id="2052148"/>
    <lineage>
        <taxon>Bacteria</taxon>
        <taxon>Bacteria division WOR-3</taxon>
    </lineage>
</organism>
<evidence type="ECO:0000256" key="3">
    <source>
        <dbReference type="ARBA" id="ARBA00022692"/>
    </source>
</evidence>
<keyword evidence="4" id="KW-0479">Metal-binding</keyword>
<dbReference type="PANTHER" id="PTHR43221:SF2">
    <property type="entry name" value="PROTEASE HTPX HOMOLOG"/>
    <property type="match status" value="1"/>
</dbReference>
<keyword evidence="2 10" id="KW-0645">Protease</keyword>
<proteinExistence type="inferred from homology"/>
<dbReference type="EMBL" id="DRDR01000041">
    <property type="protein sequence ID" value="HDL59991.1"/>
    <property type="molecule type" value="Genomic_DNA"/>
</dbReference>
<comment type="caution">
    <text evidence="13">The sequence shown here is derived from an EMBL/GenBank/DDBJ whole genome shotgun (WGS) entry which is preliminary data.</text>
</comment>
<dbReference type="Proteomes" id="UP000886381">
    <property type="component" value="Unassembled WGS sequence"/>
</dbReference>
<evidence type="ECO:0000259" key="12">
    <source>
        <dbReference type="Pfam" id="PF01435"/>
    </source>
</evidence>
<dbReference type="GO" id="GO:0046872">
    <property type="term" value="F:metal ion binding"/>
    <property type="evidence" value="ECO:0007669"/>
    <property type="project" value="UniProtKB-KW"/>
</dbReference>